<feature type="domain" description="PAS" evidence="1">
    <location>
        <begin position="78"/>
        <end position="122"/>
    </location>
</feature>
<dbReference type="AlphaFoldDB" id="A0A2U3D864"/>
<dbReference type="NCBIfam" id="TIGR00229">
    <property type="entry name" value="sensory_box"/>
    <property type="match status" value="1"/>
</dbReference>
<dbReference type="EMBL" id="MPDK01000012">
    <property type="protein sequence ID" value="PWI57476.1"/>
    <property type="molecule type" value="Genomic_DNA"/>
</dbReference>
<dbReference type="Pfam" id="PF12728">
    <property type="entry name" value="HTH_17"/>
    <property type="match status" value="1"/>
</dbReference>
<dbReference type="PROSITE" id="PS50112">
    <property type="entry name" value="PAS"/>
    <property type="match status" value="1"/>
</dbReference>
<gene>
    <name evidence="2" type="ORF">BM613_08360</name>
</gene>
<dbReference type="InterPro" id="IPR000014">
    <property type="entry name" value="PAS"/>
</dbReference>
<evidence type="ECO:0000259" key="1">
    <source>
        <dbReference type="PROSITE" id="PS50112"/>
    </source>
</evidence>
<dbReference type="OrthoDB" id="9773404at2"/>
<evidence type="ECO:0000313" key="3">
    <source>
        <dbReference type="Proteomes" id="UP000245380"/>
    </source>
</evidence>
<organism evidence="2 3">
    <name type="scientific">Sulfoacidibacillus thermotolerans</name>
    <name type="common">Acidibacillus sulfuroxidans</name>
    <dbReference type="NCBI Taxonomy" id="1765684"/>
    <lineage>
        <taxon>Bacteria</taxon>
        <taxon>Bacillati</taxon>
        <taxon>Bacillota</taxon>
        <taxon>Bacilli</taxon>
        <taxon>Bacillales</taxon>
        <taxon>Alicyclobacillaceae</taxon>
        <taxon>Sulfoacidibacillus</taxon>
    </lineage>
</organism>
<keyword evidence="3" id="KW-1185">Reference proteome</keyword>
<dbReference type="Proteomes" id="UP000245380">
    <property type="component" value="Unassembled WGS sequence"/>
</dbReference>
<accession>A0A2U3D864</accession>
<dbReference type="Gene3D" id="3.30.450.20">
    <property type="entry name" value="PAS domain"/>
    <property type="match status" value="1"/>
</dbReference>
<name>A0A2U3D864_SULT2</name>
<dbReference type="SUPFAM" id="SSF55785">
    <property type="entry name" value="PYP-like sensor domain (PAS domain)"/>
    <property type="match status" value="1"/>
</dbReference>
<protein>
    <recommendedName>
        <fullName evidence="1">PAS domain-containing protein</fullName>
    </recommendedName>
</protein>
<dbReference type="InterPro" id="IPR041657">
    <property type="entry name" value="HTH_17"/>
</dbReference>
<dbReference type="SUPFAM" id="SSF46955">
    <property type="entry name" value="Putative DNA-binding domain"/>
    <property type="match status" value="1"/>
</dbReference>
<dbReference type="Gene3D" id="1.10.1660.10">
    <property type="match status" value="1"/>
</dbReference>
<proteinExistence type="predicted"/>
<dbReference type="InterPro" id="IPR009061">
    <property type="entry name" value="DNA-bd_dom_put_sf"/>
</dbReference>
<dbReference type="SMART" id="SM00091">
    <property type="entry name" value="PAS"/>
    <property type="match status" value="1"/>
</dbReference>
<sequence length="198" mass="23003">MGVTLREAAERWGVSINSVRRWVKSGKLIAKIREGNYGQEYVIEEAEIERYEQKNAHRITSVPPVEYRPIPRPHLKVVAENLQYLMKYSPKGFVLTDENHEIVDVNQVFVKMCGYTRGQLIGHKPKMLASLDHLNEMQYPLMHQMLDQQGFWEGRFINRRPNGKIWYAHSIITMIRIGKQTVGYWAIVSAEDPVHTGL</sequence>
<dbReference type="Pfam" id="PF13426">
    <property type="entry name" value="PAS_9"/>
    <property type="match status" value="1"/>
</dbReference>
<reference evidence="2 3" key="1">
    <citation type="submission" date="2016-11" db="EMBL/GenBank/DDBJ databases">
        <title>Comparative genomics of Acidibacillus ferroxidans species.</title>
        <authorList>
            <person name="Oliveira G."/>
            <person name="Nunes G."/>
            <person name="Oliveira R."/>
            <person name="Araujo F."/>
            <person name="Salim A."/>
            <person name="Scholte L."/>
            <person name="Morais D."/>
            <person name="Nancucheo I."/>
            <person name="Johnson D.B."/>
            <person name="Grail B."/>
            <person name="Bittencourt J."/>
            <person name="Valadares R."/>
        </authorList>
    </citation>
    <scope>NUCLEOTIDE SEQUENCE [LARGE SCALE GENOMIC DNA]</scope>
    <source>
        <strain evidence="2 3">Y002</strain>
    </source>
</reference>
<dbReference type="CDD" id="cd00130">
    <property type="entry name" value="PAS"/>
    <property type="match status" value="1"/>
</dbReference>
<comment type="caution">
    <text evidence="2">The sequence shown here is derived from an EMBL/GenBank/DDBJ whole genome shotgun (WGS) entry which is preliminary data.</text>
</comment>
<dbReference type="InterPro" id="IPR035965">
    <property type="entry name" value="PAS-like_dom_sf"/>
</dbReference>
<evidence type="ECO:0000313" key="2">
    <source>
        <dbReference type="EMBL" id="PWI57476.1"/>
    </source>
</evidence>